<dbReference type="InterPro" id="IPR018062">
    <property type="entry name" value="HTH_AraC-typ_CS"/>
</dbReference>
<organism evidence="5 6">
    <name type="scientific">Dielma fastidiosa</name>
    <dbReference type="NCBI Taxonomy" id="1034346"/>
    <lineage>
        <taxon>Bacteria</taxon>
        <taxon>Bacillati</taxon>
        <taxon>Bacillota</taxon>
        <taxon>Erysipelotrichia</taxon>
        <taxon>Erysipelotrichales</taxon>
        <taxon>Erysipelotrichaceae</taxon>
        <taxon>Dielma</taxon>
    </lineage>
</organism>
<keyword evidence="2" id="KW-0238">DNA-binding</keyword>
<keyword evidence="6" id="KW-1185">Reference proteome</keyword>
<dbReference type="Gene3D" id="3.20.80.10">
    <property type="entry name" value="Regulatory factor, effector binding domain"/>
    <property type="match status" value="1"/>
</dbReference>
<dbReference type="InterPro" id="IPR011256">
    <property type="entry name" value="Reg_factor_effector_dom_sf"/>
</dbReference>
<dbReference type="PROSITE" id="PS01124">
    <property type="entry name" value="HTH_ARAC_FAMILY_2"/>
    <property type="match status" value="1"/>
</dbReference>
<dbReference type="Pfam" id="PF14526">
    <property type="entry name" value="Cass2"/>
    <property type="match status" value="1"/>
</dbReference>
<dbReference type="InterPro" id="IPR018060">
    <property type="entry name" value="HTH_AraC"/>
</dbReference>
<dbReference type="GO" id="GO:0003700">
    <property type="term" value="F:DNA-binding transcription factor activity"/>
    <property type="evidence" value="ECO:0007669"/>
    <property type="project" value="InterPro"/>
</dbReference>
<dbReference type="SMART" id="SM00871">
    <property type="entry name" value="AraC_E_bind"/>
    <property type="match status" value="1"/>
</dbReference>
<keyword evidence="3" id="KW-0804">Transcription</keyword>
<name>A0A318KVW9_9FIRM</name>
<dbReference type="InterPro" id="IPR009057">
    <property type="entry name" value="Homeodomain-like_sf"/>
</dbReference>
<dbReference type="AlphaFoldDB" id="A0A318KVW9"/>
<evidence type="ECO:0000256" key="2">
    <source>
        <dbReference type="ARBA" id="ARBA00023125"/>
    </source>
</evidence>
<dbReference type="STRING" id="1034346.GCA_000313565_00327"/>
<proteinExistence type="predicted"/>
<protein>
    <submittedName>
        <fullName evidence="5">AraC family transcriptional regulator</fullName>
    </submittedName>
</protein>
<dbReference type="GO" id="GO:0043565">
    <property type="term" value="F:sequence-specific DNA binding"/>
    <property type="evidence" value="ECO:0007669"/>
    <property type="project" value="InterPro"/>
</dbReference>
<dbReference type="PANTHER" id="PTHR40055:SF1">
    <property type="entry name" value="TRANSCRIPTIONAL REGULATOR YGIV-RELATED"/>
    <property type="match status" value="1"/>
</dbReference>
<reference evidence="5 6" key="1">
    <citation type="submission" date="2018-05" db="EMBL/GenBank/DDBJ databases">
        <title>Genomic Encyclopedia of Type Strains, Phase IV (KMG-IV): sequencing the most valuable type-strain genomes for metagenomic binning, comparative biology and taxonomic classification.</title>
        <authorList>
            <person name="Goeker M."/>
        </authorList>
    </citation>
    <scope>NUCLEOTIDE SEQUENCE [LARGE SCALE GENOMIC DNA]</scope>
    <source>
        <strain evidence="5 6">JC118</strain>
    </source>
</reference>
<comment type="caution">
    <text evidence="5">The sequence shown here is derived from an EMBL/GenBank/DDBJ whole genome shotgun (WGS) entry which is preliminary data.</text>
</comment>
<keyword evidence="1" id="KW-0805">Transcription regulation</keyword>
<evidence type="ECO:0000313" key="6">
    <source>
        <dbReference type="Proteomes" id="UP000247612"/>
    </source>
</evidence>
<evidence type="ECO:0000256" key="1">
    <source>
        <dbReference type="ARBA" id="ARBA00023015"/>
    </source>
</evidence>
<dbReference type="InterPro" id="IPR029441">
    <property type="entry name" value="Cass2"/>
</dbReference>
<dbReference type="SMART" id="SM00342">
    <property type="entry name" value="HTH_ARAC"/>
    <property type="match status" value="1"/>
</dbReference>
<dbReference type="SUPFAM" id="SSF46689">
    <property type="entry name" value="Homeodomain-like"/>
    <property type="match status" value="2"/>
</dbReference>
<sequence length="291" mass="34068">MDYQKALEQAILYIEKHLQEDIKVEDVARFAGYSYFHLNRQFNAILGEGVGSYIKKRRLANAAYQLLVTDDKIIDIAVNNNFESAEAFSRAFKTAYKISPLYYRKNRIQTFVSNKQSINHHFMNHLLNHVTVHPQIVEIPEIKVLGYREEIELKPNHIKKLWEKFADLNKQLSCVSDYSRKFGIYESYQEDIHFIANEAMRCWEVVGIEVEHFADVKAPFVSKVLSGGKYAVFTHHGSLETLSETIDYIWGTWLLTTREELDARETFELQDERFLGYTHPDSKMDIYIPIK</sequence>
<dbReference type="InterPro" id="IPR010499">
    <property type="entry name" value="AraC_E-bd"/>
</dbReference>
<dbReference type="Gene3D" id="1.10.10.60">
    <property type="entry name" value="Homeodomain-like"/>
    <property type="match status" value="2"/>
</dbReference>
<dbReference type="Pfam" id="PF12833">
    <property type="entry name" value="HTH_18"/>
    <property type="match status" value="1"/>
</dbReference>
<evidence type="ECO:0000313" key="5">
    <source>
        <dbReference type="EMBL" id="PXX81719.1"/>
    </source>
</evidence>
<dbReference type="PROSITE" id="PS00041">
    <property type="entry name" value="HTH_ARAC_FAMILY_1"/>
    <property type="match status" value="1"/>
</dbReference>
<feature type="domain" description="HTH araC/xylS-type" evidence="4">
    <location>
        <begin position="8"/>
        <end position="106"/>
    </location>
</feature>
<dbReference type="RefSeq" id="WP_022936635.1">
    <property type="nucleotide sequence ID" value="NZ_CABKRQ010000001.1"/>
</dbReference>
<dbReference type="EMBL" id="QJKH01000001">
    <property type="protein sequence ID" value="PXX81719.1"/>
    <property type="molecule type" value="Genomic_DNA"/>
</dbReference>
<accession>A0A318KVW9</accession>
<dbReference type="OrthoDB" id="9782503at2"/>
<dbReference type="Proteomes" id="UP000247612">
    <property type="component" value="Unassembled WGS sequence"/>
</dbReference>
<dbReference type="InterPro" id="IPR050908">
    <property type="entry name" value="SmbC-like"/>
</dbReference>
<gene>
    <name evidence="5" type="ORF">DES51_101331</name>
</gene>
<evidence type="ECO:0000259" key="4">
    <source>
        <dbReference type="PROSITE" id="PS01124"/>
    </source>
</evidence>
<evidence type="ECO:0000256" key="3">
    <source>
        <dbReference type="ARBA" id="ARBA00023163"/>
    </source>
</evidence>
<dbReference type="SUPFAM" id="SSF55136">
    <property type="entry name" value="Probable bacterial effector-binding domain"/>
    <property type="match status" value="1"/>
</dbReference>
<dbReference type="PANTHER" id="PTHR40055">
    <property type="entry name" value="TRANSCRIPTIONAL REGULATOR YGIV-RELATED"/>
    <property type="match status" value="1"/>
</dbReference>